<dbReference type="GO" id="GO:0008270">
    <property type="term" value="F:zinc ion binding"/>
    <property type="evidence" value="ECO:0007669"/>
    <property type="project" value="UniProtKB-KW"/>
</dbReference>
<keyword evidence="2 4" id="KW-0863">Zinc-finger</keyword>
<gene>
    <name evidence="7" type="ORF">PECAL_2P13990</name>
</gene>
<evidence type="ECO:0000256" key="2">
    <source>
        <dbReference type="ARBA" id="ARBA00022771"/>
    </source>
</evidence>
<accession>A0A8J2SJQ4</accession>
<evidence type="ECO:0000256" key="5">
    <source>
        <dbReference type="SAM" id="MobiDB-lite"/>
    </source>
</evidence>
<dbReference type="Gene3D" id="3.30.40.10">
    <property type="entry name" value="Zinc/RING finger domain, C3HC4 (zinc finger)"/>
    <property type="match status" value="1"/>
</dbReference>
<evidence type="ECO:0000313" key="8">
    <source>
        <dbReference type="Proteomes" id="UP000789595"/>
    </source>
</evidence>
<dbReference type="InterPro" id="IPR013083">
    <property type="entry name" value="Znf_RING/FYVE/PHD"/>
</dbReference>
<keyword evidence="1" id="KW-0479">Metal-binding</keyword>
<dbReference type="AlphaFoldDB" id="A0A8J2SJQ4"/>
<evidence type="ECO:0000259" key="6">
    <source>
        <dbReference type="PROSITE" id="PS50089"/>
    </source>
</evidence>
<evidence type="ECO:0000256" key="4">
    <source>
        <dbReference type="PROSITE-ProRule" id="PRU00175"/>
    </source>
</evidence>
<dbReference type="Proteomes" id="UP000789595">
    <property type="component" value="Unassembled WGS sequence"/>
</dbReference>
<dbReference type="EMBL" id="CAKKNE010000002">
    <property type="protein sequence ID" value="CAH0368337.1"/>
    <property type="molecule type" value="Genomic_DNA"/>
</dbReference>
<dbReference type="SUPFAM" id="SSF57850">
    <property type="entry name" value="RING/U-box"/>
    <property type="match status" value="1"/>
</dbReference>
<dbReference type="GO" id="GO:0061630">
    <property type="term" value="F:ubiquitin protein ligase activity"/>
    <property type="evidence" value="ECO:0007669"/>
    <property type="project" value="TreeGrafter"/>
</dbReference>
<dbReference type="Pfam" id="PF13639">
    <property type="entry name" value="zf-RING_2"/>
    <property type="match status" value="1"/>
</dbReference>
<dbReference type="PANTHER" id="PTHR45969:SF69">
    <property type="entry name" value="FINGER DOMAIN PROTEIN, PUTATIVE (AFU_ORTHOLOGUE AFUA_3G12190)-RELATED"/>
    <property type="match status" value="1"/>
</dbReference>
<organism evidence="7 8">
    <name type="scientific">Pelagomonas calceolata</name>
    <dbReference type="NCBI Taxonomy" id="35677"/>
    <lineage>
        <taxon>Eukaryota</taxon>
        <taxon>Sar</taxon>
        <taxon>Stramenopiles</taxon>
        <taxon>Ochrophyta</taxon>
        <taxon>Pelagophyceae</taxon>
        <taxon>Pelagomonadales</taxon>
        <taxon>Pelagomonadaceae</taxon>
        <taxon>Pelagomonas</taxon>
    </lineage>
</organism>
<evidence type="ECO:0000256" key="3">
    <source>
        <dbReference type="ARBA" id="ARBA00022833"/>
    </source>
</evidence>
<reference evidence="7" key="1">
    <citation type="submission" date="2021-11" db="EMBL/GenBank/DDBJ databases">
        <authorList>
            <consortium name="Genoscope - CEA"/>
            <person name="William W."/>
        </authorList>
    </citation>
    <scope>NUCLEOTIDE SEQUENCE</scope>
</reference>
<name>A0A8J2SJQ4_9STRA</name>
<feature type="compositionally biased region" description="Basic and acidic residues" evidence="5">
    <location>
        <begin position="212"/>
        <end position="221"/>
    </location>
</feature>
<evidence type="ECO:0000313" key="7">
    <source>
        <dbReference type="EMBL" id="CAH0368337.1"/>
    </source>
</evidence>
<dbReference type="Gene3D" id="1.10.720.30">
    <property type="entry name" value="SAP domain"/>
    <property type="match status" value="1"/>
</dbReference>
<evidence type="ECO:0000256" key="1">
    <source>
        <dbReference type="ARBA" id="ARBA00022723"/>
    </source>
</evidence>
<dbReference type="OrthoDB" id="8062037at2759"/>
<keyword evidence="3" id="KW-0862">Zinc</keyword>
<dbReference type="GO" id="GO:0016567">
    <property type="term" value="P:protein ubiquitination"/>
    <property type="evidence" value="ECO:0007669"/>
    <property type="project" value="TreeGrafter"/>
</dbReference>
<feature type="region of interest" description="Disordered" evidence="5">
    <location>
        <begin position="212"/>
        <end position="237"/>
    </location>
</feature>
<dbReference type="InterPro" id="IPR036361">
    <property type="entry name" value="SAP_dom_sf"/>
</dbReference>
<feature type="domain" description="RING-type" evidence="6">
    <location>
        <begin position="121"/>
        <end position="164"/>
    </location>
</feature>
<dbReference type="InterPro" id="IPR001841">
    <property type="entry name" value="Znf_RING"/>
</dbReference>
<feature type="region of interest" description="Disordered" evidence="5">
    <location>
        <begin position="349"/>
        <end position="384"/>
    </location>
</feature>
<feature type="region of interest" description="Disordered" evidence="5">
    <location>
        <begin position="1"/>
        <end position="33"/>
    </location>
</feature>
<sequence length="384" mass="41365">MDLPPWGFGPPPGGLEMLFGGPPSPGGDDDDEMPVDVEQLLASILPRSFGGIEAFAQAQGMRRARPADRKRLDHLLDEHAYSEPQPDEIVEEAVVTTTRAGRSRLAKRKFDLEDVKDKINCPICIETRDPGCDCLRMPCCGQRFHRACAIKWLTKESDKCPTCRAPLQDAPKKKKRDYAKLPIAELRKRCEERDVPTKGVVEKKELVALLKDEAERDDERRKRLPPPGAVPIFVGAVPPPPPGAARAFADAAREAGLPPFLFGAGSPFGGPSGQGGRSAPRPMMGFPPGPFFSTGGAGEPPAFLRALFDGVRRNVRDANRGGARQAPPLGFPGGMLPFQVVIGGGGPANLPPFPGAPGGIAMEDDDFVDVPSPREPPARRRRTS</sequence>
<comment type="caution">
    <text evidence="7">The sequence shown here is derived from an EMBL/GenBank/DDBJ whole genome shotgun (WGS) entry which is preliminary data.</text>
</comment>
<protein>
    <recommendedName>
        <fullName evidence="6">RING-type domain-containing protein</fullName>
    </recommendedName>
</protein>
<dbReference type="PANTHER" id="PTHR45969">
    <property type="entry name" value="RING ZINC FINGER PROTEIN-RELATED"/>
    <property type="match status" value="1"/>
</dbReference>
<keyword evidence="8" id="KW-1185">Reference proteome</keyword>
<proteinExistence type="predicted"/>
<dbReference type="PROSITE" id="PS50089">
    <property type="entry name" value="ZF_RING_2"/>
    <property type="match status" value="1"/>
</dbReference>